<protein>
    <submittedName>
        <fullName evidence="1">Uncharacterized protein</fullName>
    </submittedName>
</protein>
<gene>
    <name evidence="1" type="ORF">ACFLIM_06275</name>
</gene>
<comment type="caution">
    <text evidence="1">The sequence shown here is derived from an EMBL/GenBank/DDBJ whole genome shotgun (WGS) entry which is preliminary data.</text>
</comment>
<evidence type="ECO:0000313" key="1">
    <source>
        <dbReference type="EMBL" id="MFG1702780.1"/>
    </source>
</evidence>
<reference evidence="1 2" key="1">
    <citation type="submission" date="2024-10" db="EMBL/GenBank/DDBJ databases">
        <authorList>
            <person name="Topkara A.R."/>
            <person name="Saygin H."/>
        </authorList>
    </citation>
    <scope>NUCLEOTIDE SEQUENCE [LARGE SCALE GENOMIC DNA]</scope>
    <source>
        <strain evidence="1 2">M3C6</strain>
    </source>
</reference>
<evidence type="ECO:0000313" key="2">
    <source>
        <dbReference type="Proteomes" id="UP001603978"/>
    </source>
</evidence>
<dbReference type="Proteomes" id="UP001603978">
    <property type="component" value="Unassembled WGS sequence"/>
</dbReference>
<sequence length="98" mass="10295">MSASRTPVPLTEEDKELLEAIRTPGTPENAAVQHLAGQALGPETSAAAALHALVDVARKAVLEEVMVTGYAALAAAQDDEDRAFSRAARRRTAKVSVD</sequence>
<accession>A0ABW7A902</accession>
<proteinExistence type="predicted"/>
<dbReference type="EMBL" id="JBICRM010000003">
    <property type="protein sequence ID" value="MFG1702780.1"/>
    <property type="molecule type" value="Genomic_DNA"/>
</dbReference>
<organism evidence="1 2">
    <name type="scientific">Nonomuraea marmarensis</name>
    <dbReference type="NCBI Taxonomy" id="3351344"/>
    <lineage>
        <taxon>Bacteria</taxon>
        <taxon>Bacillati</taxon>
        <taxon>Actinomycetota</taxon>
        <taxon>Actinomycetes</taxon>
        <taxon>Streptosporangiales</taxon>
        <taxon>Streptosporangiaceae</taxon>
        <taxon>Nonomuraea</taxon>
    </lineage>
</organism>
<keyword evidence="2" id="KW-1185">Reference proteome</keyword>
<name>A0ABW7A902_9ACTN</name>
<dbReference type="RefSeq" id="WP_393162852.1">
    <property type="nucleotide sequence ID" value="NZ_JBICRM010000003.1"/>
</dbReference>